<evidence type="ECO:0000313" key="1">
    <source>
        <dbReference type="EMBL" id="MEX6691239.1"/>
    </source>
</evidence>
<protein>
    <submittedName>
        <fullName evidence="1">Uncharacterized protein</fullName>
    </submittedName>
</protein>
<comment type="caution">
    <text evidence="1">The sequence shown here is derived from an EMBL/GenBank/DDBJ whole genome shotgun (WGS) entry which is preliminary data.</text>
</comment>
<sequence length="87" mass="10070">MITLPLDYRGKRYLIHFTAESIPQEQGTNYHVVVYEPTHKLILPKADNEGRLNVWPDDDSLEIGLKREIAKLIQNTFGYPDFNDAPE</sequence>
<dbReference type="EMBL" id="JAULBC010000015">
    <property type="protein sequence ID" value="MEX6691239.1"/>
    <property type="molecule type" value="Genomic_DNA"/>
</dbReference>
<gene>
    <name evidence="1" type="ORF">QTN47_27265</name>
</gene>
<dbReference type="RefSeq" id="WP_369332655.1">
    <property type="nucleotide sequence ID" value="NZ_JAULBC010000015.1"/>
</dbReference>
<evidence type="ECO:0000313" key="2">
    <source>
        <dbReference type="Proteomes" id="UP001560573"/>
    </source>
</evidence>
<accession>A0ABV3ZMY5</accession>
<dbReference type="Proteomes" id="UP001560573">
    <property type="component" value="Unassembled WGS sequence"/>
</dbReference>
<organism evidence="1 2">
    <name type="scientific">Danxiaibacter flavus</name>
    <dbReference type="NCBI Taxonomy" id="3049108"/>
    <lineage>
        <taxon>Bacteria</taxon>
        <taxon>Pseudomonadati</taxon>
        <taxon>Bacteroidota</taxon>
        <taxon>Chitinophagia</taxon>
        <taxon>Chitinophagales</taxon>
        <taxon>Chitinophagaceae</taxon>
        <taxon>Danxiaibacter</taxon>
    </lineage>
</organism>
<reference evidence="1 2" key="1">
    <citation type="submission" date="2023-07" db="EMBL/GenBank/DDBJ databases">
        <authorList>
            <person name="Lian W.-H."/>
        </authorList>
    </citation>
    <scope>NUCLEOTIDE SEQUENCE [LARGE SCALE GENOMIC DNA]</scope>
    <source>
        <strain evidence="1 2">SYSU DXS3180</strain>
    </source>
</reference>
<name>A0ABV3ZMY5_9BACT</name>
<keyword evidence="2" id="KW-1185">Reference proteome</keyword>
<proteinExistence type="predicted"/>